<evidence type="ECO:0000313" key="4">
    <source>
        <dbReference type="Proteomes" id="UP000235093"/>
    </source>
</evidence>
<gene>
    <name evidence="1" type="ORF">CDL23_15135</name>
    <name evidence="2" type="ORF">CDL26_10025</name>
</gene>
<organism evidence="1 4">
    <name type="scientific">Mediterraneibacter gnavus</name>
    <name type="common">Ruminococcus gnavus</name>
    <dbReference type="NCBI Taxonomy" id="33038"/>
    <lineage>
        <taxon>Bacteria</taxon>
        <taxon>Bacillati</taxon>
        <taxon>Bacillota</taxon>
        <taxon>Clostridia</taxon>
        <taxon>Lachnospirales</taxon>
        <taxon>Lachnospiraceae</taxon>
        <taxon>Mediterraneibacter</taxon>
    </lineage>
</organism>
<evidence type="ECO:0000313" key="1">
    <source>
        <dbReference type="EMBL" id="PLT71291.1"/>
    </source>
</evidence>
<proteinExistence type="predicted"/>
<dbReference type="AlphaFoldDB" id="A0A2N5P833"/>
<dbReference type="EMBL" id="NIHT01000037">
    <property type="protein sequence ID" value="PLT71291.1"/>
    <property type="molecule type" value="Genomic_DNA"/>
</dbReference>
<reference evidence="3 4" key="1">
    <citation type="journal article" date="2017" name="Genome Med.">
        <title>A novel Ruminococcus gnavus clade enriched in inflammatory bowel disease patients.</title>
        <authorList>
            <person name="Hall A.B."/>
            <person name="Yassour M."/>
            <person name="Sauk J."/>
            <person name="Garner A."/>
            <person name="Jiang X."/>
            <person name="Arthur T."/>
            <person name="Lagoudas G.K."/>
            <person name="Vatanen T."/>
            <person name="Fornelos N."/>
            <person name="Wilson R."/>
            <person name="Bertha M."/>
            <person name="Cohen M."/>
            <person name="Garber J."/>
            <person name="Khalili H."/>
            <person name="Gevers D."/>
            <person name="Ananthakrishnan A.N."/>
            <person name="Kugathasan S."/>
            <person name="Lander E.S."/>
            <person name="Blainey P."/>
            <person name="Vlamakis H."/>
            <person name="Xavier R.J."/>
            <person name="Huttenhower C."/>
        </authorList>
    </citation>
    <scope>NUCLEOTIDE SEQUENCE [LARGE SCALE GENOMIC DNA]</scope>
    <source>
        <strain evidence="2 3">RJX1124</strain>
        <strain evidence="1 4">RJX1125</strain>
    </source>
</reference>
<evidence type="ECO:0000313" key="2">
    <source>
        <dbReference type="EMBL" id="PLT72018.1"/>
    </source>
</evidence>
<dbReference type="RefSeq" id="WP_101870846.1">
    <property type="nucleotide sequence ID" value="NZ_NIHS01000016.1"/>
</dbReference>
<name>A0A2N5P833_MEDGN</name>
<dbReference type="EMBL" id="NIHS01000016">
    <property type="protein sequence ID" value="PLT72018.1"/>
    <property type="molecule type" value="Genomic_DNA"/>
</dbReference>
<dbReference type="Proteomes" id="UP000234891">
    <property type="component" value="Unassembled WGS sequence"/>
</dbReference>
<dbReference type="Proteomes" id="UP000235093">
    <property type="component" value="Unassembled WGS sequence"/>
</dbReference>
<evidence type="ECO:0000313" key="3">
    <source>
        <dbReference type="Proteomes" id="UP000234891"/>
    </source>
</evidence>
<accession>A0A2N5P833</accession>
<comment type="caution">
    <text evidence="1">The sequence shown here is derived from an EMBL/GenBank/DDBJ whole genome shotgun (WGS) entry which is preliminary data.</text>
</comment>
<protein>
    <submittedName>
        <fullName evidence="1">Uncharacterized protein</fullName>
    </submittedName>
</protein>
<sequence>MRKSGVVSKDVKGKDNEVYHDIISLFRIYRSVNWKMQIKINQVKQCFHTEYGTDVDEFLDSVYQAGMDINLDMEDMRERIESINQANKYLKLIDEAVELMRKYHPQGEKYYWVLYYTYMSAYRAENTDEILDKLEPHFPRITRIHRATYFRWRDKAFEAVSNILWGYEAKNQQILKQVNQNYQE</sequence>